<dbReference type="InterPro" id="IPR057335">
    <property type="entry name" value="Beta-barrel_SelB"/>
</dbReference>
<dbReference type="Gene3D" id="2.40.30.10">
    <property type="entry name" value="Translation factors"/>
    <property type="match status" value="1"/>
</dbReference>
<keyword evidence="7" id="KW-0251">Elongation factor</keyword>
<dbReference type="InterPro" id="IPR050055">
    <property type="entry name" value="EF-Tu_GTPase"/>
</dbReference>
<dbReference type="PANTHER" id="PTHR43721">
    <property type="entry name" value="ELONGATION FACTOR TU-RELATED"/>
    <property type="match status" value="1"/>
</dbReference>
<keyword evidence="2" id="KW-0963">Cytoplasm</keyword>
<dbReference type="Proteomes" id="UP001210261">
    <property type="component" value="Unassembled WGS sequence"/>
</dbReference>
<organism evidence="7 8">
    <name type="scientific">Helicobacter ibis</name>
    <dbReference type="NCBI Taxonomy" id="2962633"/>
    <lineage>
        <taxon>Bacteria</taxon>
        <taxon>Pseudomonadati</taxon>
        <taxon>Campylobacterota</taxon>
        <taxon>Epsilonproteobacteria</taxon>
        <taxon>Campylobacterales</taxon>
        <taxon>Helicobacteraceae</taxon>
        <taxon>Helicobacter</taxon>
    </lineage>
</organism>
<dbReference type="NCBIfam" id="TIGR00231">
    <property type="entry name" value="small_GTP"/>
    <property type="match status" value="1"/>
</dbReference>
<evidence type="ECO:0000256" key="2">
    <source>
        <dbReference type="ARBA" id="ARBA00022490"/>
    </source>
</evidence>
<evidence type="ECO:0000256" key="3">
    <source>
        <dbReference type="ARBA" id="ARBA00022741"/>
    </source>
</evidence>
<dbReference type="GO" id="GO:0003746">
    <property type="term" value="F:translation elongation factor activity"/>
    <property type="evidence" value="ECO:0007669"/>
    <property type="project" value="UniProtKB-KW"/>
</dbReference>
<dbReference type="InterPro" id="IPR004535">
    <property type="entry name" value="Transl_elong_SelB"/>
</dbReference>
<dbReference type="SUPFAM" id="SSF50465">
    <property type="entry name" value="EF-Tu/eEF-1alpha/eIF2-gamma C-terminal domain"/>
    <property type="match status" value="1"/>
</dbReference>
<keyword evidence="5" id="KW-0342">GTP-binding</keyword>
<dbReference type="NCBIfam" id="TIGR00475">
    <property type="entry name" value="selB"/>
    <property type="match status" value="1"/>
</dbReference>
<dbReference type="CDD" id="cd03696">
    <property type="entry name" value="SelB_II"/>
    <property type="match status" value="1"/>
</dbReference>
<dbReference type="SUPFAM" id="SSF52540">
    <property type="entry name" value="P-loop containing nucleoside triphosphate hydrolases"/>
    <property type="match status" value="1"/>
</dbReference>
<dbReference type="CDD" id="cd04171">
    <property type="entry name" value="SelB"/>
    <property type="match status" value="1"/>
</dbReference>
<dbReference type="EMBL" id="JAQHXR010000005">
    <property type="protein sequence ID" value="MDA3969535.1"/>
    <property type="molecule type" value="Genomic_DNA"/>
</dbReference>
<feature type="domain" description="Tr-type G" evidence="6">
    <location>
        <begin position="1"/>
        <end position="168"/>
    </location>
</feature>
<dbReference type="Gene3D" id="3.40.50.300">
    <property type="entry name" value="P-loop containing nucleotide triphosphate hydrolases"/>
    <property type="match status" value="1"/>
</dbReference>
<dbReference type="InterPro" id="IPR009001">
    <property type="entry name" value="Transl_elong_EF1A/Init_IF2_C"/>
</dbReference>
<evidence type="ECO:0000256" key="5">
    <source>
        <dbReference type="ARBA" id="ARBA00023134"/>
    </source>
</evidence>
<evidence type="ECO:0000259" key="6">
    <source>
        <dbReference type="PROSITE" id="PS51722"/>
    </source>
</evidence>
<dbReference type="SUPFAM" id="SSF46785">
    <property type="entry name" value="Winged helix' DNA-binding domain"/>
    <property type="match status" value="1"/>
</dbReference>
<comment type="caution">
    <text evidence="7">The sequence shown here is derived from an EMBL/GenBank/DDBJ whole genome shotgun (WGS) entry which is preliminary data.</text>
</comment>
<dbReference type="RefSeq" id="WP_271021896.1">
    <property type="nucleotide sequence ID" value="NZ_JAQHXR010000005.1"/>
</dbReference>
<dbReference type="InterPro" id="IPR015191">
    <property type="entry name" value="SelB_WHD4"/>
</dbReference>
<evidence type="ECO:0000256" key="1">
    <source>
        <dbReference type="ARBA" id="ARBA00004496"/>
    </source>
</evidence>
<keyword evidence="3" id="KW-0547">Nucleotide-binding</keyword>
<dbReference type="InterPro" id="IPR027417">
    <property type="entry name" value="P-loop_NTPase"/>
</dbReference>
<dbReference type="PANTHER" id="PTHR43721:SF22">
    <property type="entry name" value="ELONGATION FACTOR TU, MITOCHONDRIAL"/>
    <property type="match status" value="1"/>
</dbReference>
<dbReference type="PROSITE" id="PS51722">
    <property type="entry name" value="G_TR_2"/>
    <property type="match status" value="1"/>
</dbReference>
<dbReference type="Pfam" id="PF00009">
    <property type="entry name" value="GTP_EFTU"/>
    <property type="match status" value="1"/>
</dbReference>
<name>A0ABT4VHD5_9HELI</name>
<evidence type="ECO:0000256" key="4">
    <source>
        <dbReference type="ARBA" id="ARBA00022917"/>
    </source>
</evidence>
<keyword evidence="8" id="KW-1185">Reference proteome</keyword>
<dbReference type="InterPro" id="IPR036390">
    <property type="entry name" value="WH_DNA-bd_sf"/>
</dbReference>
<evidence type="ECO:0000313" key="7">
    <source>
        <dbReference type="EMBL" id="MDA3969535.1"/>
    </source>
</evidence>
<dbReference type="InterPro" id="IPR009000">
    <property type="entry name" value="Transl_B-barrel_sf"/>
</dbReference>
<gene>
    <name evidence="7" type="primary">selB</name>
    <name evidence="7" type="ORF">PF021_07630</name>
</gene>
<proteinExistence type="predicted"/>
<dbReference type="InterPro" id="IPR000795">
    <property type="entry name" value="T_Tr_GTP-bd_dom"/>
</dbReference>
<keyword evidence="4" id="KW-0648">Protein biosynthesis</keyword>
<dbReference type="Pfam" id="PF25461">
    <property type="entry name" value="Beta-barrel_SelB"/>
    <property type="match status" value="1"/>
</dbReference>
<comment type="subcellular location">
    <subcellularLocation>
        <location evidence="1">Cytoplasm</location>
    </subcellularLocation>
</comment>
<accession>A0ABT4VHD5</accession>
<dbReference type="SUPFAM" id="SSF50447">
    <property type="entry name" value="Translation proteins"/>
    <property type="match status" value="1"/>
</dbReference>
<dbReference type="InterPro" id="IPR005225">
    <property type="entry name" value="Small_GTP-bd"/>
</dbReference>
<evidence type="ECO:0000313" key="8">
    <source>
        <dbReference type="Proteomes" id="UP001210261"/>
    </source>
</evidence>
<dbReference type="Pfam" id="PF09107">
    <property type="entry name" value="WHD_3rd_SelB"/>
    <property type="match status" value="1"/>
</dbReference>
<sequence>MQNLIIGTIGHIDHGKTSLIETINGFWGDSRKEEQERGITLDLSFSNCLSNNKNISFIDVPGHEKLVKHMIAGAFGMDYCMLVVAANEGLKPQSIEHIKIAKLLGVSSFIVVFTKCDLEDIDTTNATNEILELISPLKIFHTSIYDKKSIESLKNYLFSLPNKIHRNLDVFRYYIDRVFTLKGIGCVVSGTLLDGRLALEDKIWCCNLNRALNIKNIQNHGEYLKVANIGERVAINLSGVSHNELKRGDLLTKKGYFRGFDTLEVSIELFSDVAHNSDVIFYIGALKCNARILFLDDSKKYATIKTQQKIFAIFGERFIIRDDNVTLGGGSILGAIADPMKKSQKLHCVKLLYKRDFKNAFLLLLEVHKKGFGLLSATQRFAISKEEALNIANTLENCYVDSLNLVVYPKSSIDVVLGYIKEILHKNKKALLSSTLLTQKYSWVSENLATLALECAISDKLVVKKESFFVSPSFNDSVHSYVYNEIYSMLLTQEYEPLAPYNIYDVLDIDRKTGDDALKILTKEKKVLRLSHKLFITSSALSKLLEEMRSIIKNEGYLDINNFKRHFPLSRKYLITYLDYLDSFSDIINTNGTRTLKDS</sequence>
<reference evidence="7 8" key="1">
    <citation type="submission" date="2023-01" db="EMBL/GenBank/DDBJ databases">
        <title>Description of Helicobacter ibis sp. nov. isolated from faecal droppings of black-faced ibis (Theristicus melanopis).</title>
        <authorList>
            <person name="Lopez-Cantillo M."/>
            <person name="Vidal-Veuthey B."/>
            <person name="Mella A."/>
            <person name="De La Haba R."/>
            <person name="Collado L."/>
        </authorList>
    </citation>
    <scope>NUCLEOTIDE SEQUENCE [LARGE SCALE GENOMIC DNA]</scope>
    <source>
        <strain evidence="7 8">A82</strain>
    </source>
</reference>
<protein>
    <submittedName>
        <fullName evidence="7">Selenocysteine-specific translation elongation factor</fullName>
    </submittedName>
</protein>